<protein>
    <submittedName>
        <fullName evidence="1">Uncharacterized protein</fullName>
    </submittedName>
</protein>
<dbReference type="Proteomes" id="UP000054995">
    <property type="component" value="Unassembled WGS sequence"/>
</dbReference>
<comment type="caution">
    <text evidence="1">The sequence shown here is derived from an EMBL/GenBank/DDBJ whole genome shotgun (WGS) entry which is preliminary data.</text>
</comment>
<reference evidence="1 2" key="1">
    <citation type="submission" date="2015-01" db="EMBL/GenBank/DDBJ databases">
        <title>Evolution of Trichinella species and genotypes.</title>
        <authorList>
            <person name="Korhonen P.K."/>
            <person name="Edoardo P."/>
            <person name="Giuseppe L.R."/>
            <person name="Gasser R.B."/>
        </authorList>
    </citation>
    <scope>NUCLEOTIDE SEQUENCE [LARGE SCALE GENOMIC DNA]</scope>
    <source>
        <strain evidence="1">ISS470</strain>
    </source>
</reference>
<dbReference type="EMBL" id="JYDT01000072">
    <property type="protein sequence ID" value="KRY86423.1"/>
    <property type="molecule type" value="Genomic_DNA"/>
</dbReference>
<evidence type="ECO:0000313" key="2">
    <source>
        <dbReference type="Proteomes" id="UP000054995"/>
    </source>
</evidence>
<organism evidence="1 2">
    <name type="scientific">Trichinella pseudospiralis</name>
    <name type="common">Parasitic roundworm</name>
    <dbReference type="NCBI Taxonomy" id="6337"/>
    <lineage>
        <taxon>Eukaryota</taxon>
        <taxon>Metazoa</taxon>
        <taxon>Ecdysozoa</taxon>
        <taxon>Nematoda</taxon>
        <taxon>Enoplea</taxon>
        <taxon>Dorylaimia</taxon>
        <taxon>Trichinellida</taxon>
        <taxon>Trichinellidae</taxon>
        <taxon>Trichinella</taxon>
    </lineage>
</organism>
<evidence type="ECO:0000313" key="1">
    <source>
        <dbReference type="EMBL" id="KRY86423.1"/>
    </source>
</evidence>
<accession>A0A0V1FK35</accession>
<dbReference type="AlphaFoldDB" id="A0A0V1FK35"/>
<gene>
    <name evidence="1" type="ORF">T4D_6372</name>
</gene>
<keyword evidence="2" id="KW-1185">Reference proteome</keyword>
<name>A0A0V1FK35_TRIPS</name>
<sequence>MCSRATFSGLPKRFLKISTACLCIIRCSDRDFFDRASRLSCQAGQEVSKLRRAVQITLWTLAANWEQNGGKSNAYPKNCSSLSSGSIPFPILDD</sequence>
<proteinExistence type="predicted"/>